<proteinExistence type="predicted"/>
<dbReference type="RefSeq" id="WP_206575034.1">
    <property type="nucleotide sequence ID" value="NZ_JAFKCV010000011.1"/>
</dbReference>
<dbReference type="Proteomes" id="UP000664654">
    <property type="component" value="Unassembled WGS sequence"/>
</dbReference>
<dbReference type="Gene3D" id="2.30.40.10">
    <property type="entry name" value="Urease, subunit C, domain 1"/>
    <property type="match status" value="1"/>
</dbReference>
<feature type="domain" description="Amidohydrolase-related" evidence="1">
    <location>
        <begin position="201"/>
        <end position="384"/>
    </location>
</feature>
<comment type="caution">
    <text evidence="2">The sequence shown here is derived from an EMBL/GenBank/DDBJ whole genome shotgun (WGS) entry which is preliminary data.</text>
</comment>
<name>A0A939DS42_9ALTE</name>
<dbReference type="EMBL" id="JAFKCV010000011">
    <property type="protein sequence ID" value="MBN7826926.1"/>
    <property type="molecule type" value="Genomic_DNA"/>
</dbReference>
<dbReference type="InterPro" id="IPR006680">
    <property type="entry name" value="Amidohydro-rel"/>
</dbReference>
<dbReference type="AlphaFoldDB" id="A0A939DS42"/>
<protein>
    <submittedName>
        <fullName evidence="2">Amidohydrolase family protein</fullName>
    </submittedName>
</protein>
<dbReference type="InterPro" id="IPR032466">
    <property type="entry name" value="Metal_Hydrolase"/>
</dbReference>
<gene>
    <name evidence="2" type="ORF">J0A66_16945</name>
</gene>
<dbReference type="Gene3D" id="3.20.20.140">
    <property type="entry name" value="Metal-dependent hydrolases"/>
    <property type="match status" value="1"/>
</dbReference>
<dbReference type="InterPro" id="IPR051781">
    <property type="entry name" value="Metallo-dep_Hydrolase"/>
</dbReference>
<evidence type="ECO:0000313" key="3">
    <source>
        <dbReference type="Proteomes" id="UP000664654"/>
    </source>
</evidence>
<dbReference type="PANTHER" id="PTHR43135">
    <property type="entry name" value="ALPHA-D-RIBOSE 1-METHYLPHOSPHONATE 5-TRIPHOSPHATE DIPHOSPHATASE"/>
    <property type="match status" value="1"/>
</dbReference>
<dbReference type="Pfam" id="PF01979">
    <property type="entry name" value="Amidohydro_1"/>
    <property type="match status" value="1"/>
</dbReference>
<keyword evidence="3" id="KW-1185">Reference proteome</keyword>
<dbReference type="PANTHER" id="PTHR43135:SF3">
    <property type="entry name" value="ALPHA-D-RIBOSE 1-METHYLPHOSPHONATE 5-TRIPHOSPHATE DIPHOSPHATASE"/>
    <property type="match status" value="1"/>
</dbReference>
<organism evidence="2 3">
    <name type="scientific">Bowmanella dokdonensis</name>
    <dbReference type="NCBI Taxonomy" id="751969"/>
    <lineage>
        <taxon>Bacteria</taxon>
        <taxon>Pseudomonadati</taxon>
        <taxon>Pseudomonadota</taxon>
        <taxon>Gammaproteobacteria</taxon>
        <taxon>Alteromonadales</taxon>
        <taxon>Alteromonadaceae</taxon>
        <taxon>Bowmanella</taxon>
    </lineage>
</organism>
<dbReference type="InterPro" id="IPR011059">
    <property type="entry name" value="Metal-dep_hydrolase_composite"/>
</dbReference>
<evidence type="ECO:0000259" key="1">
    <source>
        <dbReference type="Pfam" id="PF01979"/>
    </source>
</evidence>
<sequence length="403" mass="45064">MSADSVRFVGGYWFDGEKFEPEQWYARDGRLTRQRPEQIDRQIDLAGLYLLPPFAEAHNHNLQNPFLARRFHDDYVHRGILYGLMMCASPSPDSISLTRQILRERQILDIQLASACISSSDGHPLAMALQPESGSSQAPRPQDLYDTSYIVIDELTQIETKWELVQSSQPDWIKLILVHSEDESRRGNEHFFGINGLKPFLIAPLVEKAHAAGIRVTAHVESAADFEVAVNSGVDMIAHLPGYHWHKGYALSGYRLTDSSIAMAAQKNIAVIATSNVATMFHTHDPDRQQAVRTLQIENLSRLKQAGVPILTGSDNFMGSVLDEIFYLKGAGLFSNLELLQSLSVKTPQQLFPKRRLGQFEEGFEASMVALRANPLNDLRALQEVQKIIKLARDVSPAPRAAP</sequence>
<dbReference type="GO" id="GO:0016810">
    <property type="term" value="F:hydrolase activity, acting on carbon-nitrogen (but not peptide) bonds"/>
    <property type="evidence" value="ECO:0007669"/>
    <property type="project" value="InterPro"/>
</dbReference>
<dbReference type="SUPFAM" id="SSF51556">
    <property type="entry name" value="Metallo-dependent hydrolases"/>
    <property type="match status" value="1"/>
</dbReference>
<reference evidence="2" key="1">
    <citation type="submission" date="2021-03" db="EMBL/GenBank/DDBJ databases">
        <title>novel species isolated from a fishpond in China.</title>
        <authorList>
            <person name="Lu H."/>
            <person name="Cai Z."/>
        </authorList>
    </citation>
    <scope>NUCLEOTIDE SEQUENCE</scope>
    <source>
        <strain evidence="2">JCM 30855</strain>
    </source>
</reference>
<accession>A0A939DS42</accession>
<evidence type="ECO:0000313" key="2">
    <source>
        <dbReference type="EMBL" id="MBN7826926.1"/>
    </source>
</evidence>